<name>A0A8B7NHR3_HYAAZ</name>
<dbReference type="GeneID" id="108670223"/>
<organism evidence="3 4">
    <name type="scientific">Hyalella azteca</name>
    <name type="common">Amphipod</name>
    <dbReference type="NCBI Taxonomy" id="294128"/>
    <lineage>
        <taxon>Eukaryota</taxon>
        <taxon>Metazoa</taxon>
        <taxon>Ecdysozoa</taxon>
        <taxon>Arthropoda</taxon>
        <taxon>Crustacea</taxon>
        <taxon>Multicrustacea</taxon>
        <taxon>Malacostraca</taxon>
        <taxon>Eumalacostraca</taxon>
        <taxon>Peracarida</taxon>
        <taxon>Amphipoda</taxon>
        <taxon>Senticaudata</taxon>
        <taxon>Talitrida</taxon>
        <taxon>Talitroidea</taxon>
        <taxon>Hyalellidae</taxon>
        <taxon>Hyalella</taxon>
    </lineage>
</organism>
<dbReference type="InterPro" id="IPR059034">
    <property type="entry name" value="SH3_AEBP2_C"/>
</dbReference>
<accession>A0A8B7NHR3</accession>
<evidence type="ECO:0000256" key="1">
    <source>
        <dbReference type="SAM" id="MobiDB-lite"/>
    </source>
</evidence>
<dbReference type="Pfam" id="PF26014">
    <property type="entry name" value="SH3_AEBP2_C"/>
    <property type="match status" value="1"/>
</dbReference>
<evidence type="ECO:0000259" key="2">
    <source>
        <dbReference type="Pfam" id="PF26014"/>
    </source>
</evidence>
<feature type="compositionally biased region" description="Polar residues" evidence="1">
    <location>
        <begin position="1"/>
        <end position="62"/>
    </location>
</feature>
<protein>
    <submittedName>
        <fullName evidence="4">Uncharacterized protein LOC108670223</fullName>
    </submittedName>
</protein>
<dbReference type="Proteomes" id="UP000694843">
    <property type="component" value="Unplaced"/>
</dbReference>
<gene>
    <name evidence="4" type="primary">LOC108670223</name>
</gene>
<feature type="region of interest" description="Disordered" evidence="1">
    <location>
        <begin position="176"/>
        <end position="220"/>
    </location>
</feature>
<dbReference type="KEGG" id="hazt:108670223"/>
<dbReference type="AlphaFoldDB" id="A0A8B7NHR3"/>
<feature type="region of interest" description="Disordered" evidence="1">
    <location>
        <begin position="228"/>
        <end position="247"/>
    </location>
</feature>
<keyword evidence="3" id="KW-1185">Reference proteome</keyword>
<feature type="domain" description="AEBP2-like C-terminal SH3" evidence="2">
    <location>
        <begin position="103"/>
        <end position="172"/>
    </location>
</feature>
<reference evidence="4" key="1">
    <citation type="submission" date="2025-08" db="UniProtKB">
        <authorList>
            <consortium name="RefSeq"/>
        </authorList>
    </citation>
    <scope>IDENTIFICATION</scope>
</reference>
<dbReference type="RefSeq" id="XP_018013174.2">
    <property type="nucleotide sequence ID" value="XM_018157685.2"/>
</dbReference>
<sequence length="375" mass="41281">MQTRSCDIQTRSSDVQTRSSDVQTRCSPSNSEDKQLSSQDLPAGASSTHVTGTTRSASTDPMQISPADPVCNEDQQSAPVASRSRKQQQQPKLQYPSDECGAAYQEDFITLYPSVVGRRITSAGEPEELVQWSPRDVLADGWLPVGIARPHTVTLSSLPHNARLAVARLCFPNTFSSPHKSGSGRRKRVALKTELASPSREKNSSPSREKNGIEEKSSVELHEHLPLKTFTGDGCTGRKIPHSSSDSEFYPELKKARILGPESEESKGTVKSERNALKLKRNGEILNKFDERNCEAFVKNHKKNGELSSKFHGEAGYKNHKKNSVERNKITGDKNIGLKAKVLGRNGCNGVVKVEKPTRLTATKDRTFSLPHPVK</sequence>
<feature type="region of interest" description="Disordered" evidence="1">
    <location>
        <begin position="1"/>
        <end position="96"/>
    </location>
</feature>
<proteinExistence type="predicted"/>
<evidence type="ECO:0000313" key="4">
    <source>
        <dbReference type="RefSeq" id="XP_018013174.2"/>
    </source>
</evidence>
<evidence type="ECO:0000313" key="3">
    <source>
        <dbReference type="Proteomes" id="UP000694843"/>
    </source>
</evidence>
<feature type="compositionally biased region" description="Basic and acidic residues" evidence="1">
    <location>
        <begin position="199"/>
        <end position="220"/>
    </location>
</feature>